<gene>
    <name evidence="2" type="ORF">IAA96_09025</name>
</gene>
<dbReference type="PANTHER" id="PTHR35024">
    <property type="entry name" value="HYPOTHETICAL CYTOSOLIC PROTEIN"/>
    <property type="match status" value="1"/>
</dbReference>
<dbReference type="Proteomes" id="UP000823616">
    <property type="component" value="Unassembled WGS sequence"/>
</dbReference>
<dbReference type="PANTHER" id="PTHR35024:SF4">
    <property type="entry name" value="POLYMER-FORMING CYTOSKELETAL PROTEIN"/>
    <property type="match status" value="1"/>
</dbReference>
<comment type="caution">
    <text evidence="2">The sequence shown here is derived from an EMBL/GenBank/DDBJ whole genome shotgun (WGS) entry which is preliminary data.</text>
</comment>
<evidence type="ECO:0000256" key="1">
    <source>
        <dbReference type="ARBA" id="ARBA00044755"/>
    </source>
</evidence>
<organism evidence="2 3">
    <name type="scientific">Candidatus Avitreponema avistercoris</name>
    <dbReference type="NCBI Taxonomy" id="2840705"/>
    <lineage>
        <taxon>Bacteria</taxon>
        <taxon>Pseudomonadati</taxon>
        <taxon>Spirochaetota</taxon>
        <taxon>Spirochaetia</taxon>
        <taxon>Spirochaetales</taxon>
        <taxon>Candidatus Avitreponema</taxon>
    </lineage>
</organism>
<dbReference type="AlphaFoldDB" id="A0A9D9HHE4"/>
<comment type="similarity">
    <text evidence="1">Belongs to the bactofilin family.</text>
</comment>
<reference evidence="2" key="2">
    <citation type="journal article" date="2021" name="PeerJ">
        <title>Extensive microbial diversity within the chicken gut microbiome revealed by metagenomics and culture.</title>
        <authorList>
            <person name="Gilroy R."/>
            <person name="Ravi A."/>
            <person name="Getino M."/>
            <person name="Pursley I."/>
            <person name="Horton D.L."/>
            <person name="Alikhan N.F."/>
            <person name="Baker D."/>
            <person name="Gharbi K."/>
            <person name="Hall N."/>
            <person name="Watson M."/>
            <person name="Adriaenssens E.M."/>
            <person name="Foster-Nyarko E."/>
            <person name="Jarju S."/>
            <person name="Secka A."/>
            <person name="Antonio M."/>
            <person name="Oren A."/>
            <person name="Chaudhuri R.R."/>
            <person name="La Ragione R."/>
            <person name="Hildebrand F."/>
            <person name="Pallen M.J."/>
        </authorList>
    </citation>
    <scope>NUCLEOTIDE SEQUENCE</scope>
    <source>
        <strain evidence="2">B3-4054</strain>
    </source>
</reference>
<evidence type="ECO:0000313" key="2">
    <source>
        <dbReference type="EMBL" id="MBO8451229.1"/>
    </source>
</evidence>
<name>A0A9D9HHE4_9SPIR</name>
<evidence type="ECO:0000313" key="3">
    <source>
        <dbReference type="Proteomes" id="UP000823616"/>
    </source>
</evidence>
<protein>
    <submittedName>
        <fullName evidence="2">Polymer-forming cytoskeletal protein</fullName>
    </submittedName>
</protein>
<dbReference type="EMBL" id="JADIMS010000167">
    <property type="protein sequence ID" value="MBO8451229.1"/>
    <property type="molecule type" value="Genomic_DNA"/>
</dbReference>
<accession>A0A9D9HHE4</accession>
<dbReference type="InterPro" id="IPR007607">
    <property type="entry name" value="BacA/B"/>
</dbReference>
<reference evidence="2" key="1">
    <citation type="submission" date="2020-10" db="EMBL/GenBank/DDBJ databases">
        <authorList>
            <person name="Gilroy R."/>
        </authorList>
    </citation>
    <scope>NUCLEOTIDE SEQUENCE</scope>
    <source>
        <strain evidence="2">B3-4054</strain>
    </source>
</reference>
<proteinExistence type="inferred from homology"/>
<sequence length="138" mass="14961">MALFTEKEQEKSCTVLGENTFFQGVLKFSDELEIAGKFEGVINATGALHIRKTSVCQVDYIQAASIVVDGSVTGNLRAGDKIELRPGSAVHGDLSASSLKMADDVSFEGKVAMLKGKNDTDIFLTRPDVLKNHLRNED</sequence>
<dbReference type="Pfam" id="PF04519">
    <property type="entry name" value="Bactofilin"/>
    <property type="match status" value="1"/>
</dbReference>